<protein>
    <submittedName>
        <fullName evidence="1">Uncharacterized protein</fullName>
    </submittedName>
</protein>
<keyword evidence="2" id="KW-1185">Reference proteome</keyword>
<reference evidence="1" key="1">
    <citation type="submission" date="2020-01" db="EMBL/GenBank/DDBJ databases">
        <authorList>
            <consortium name="DOE Joint Genome Institute"/>
            <person name="Haridas S."/>
            <person name="Albert R."/>
            <person name="Binder M."/>
            <person name="Bloem J."/>
            <person name="Labutti K."/>
            <person name="Salamov A."/>
            <person name="Andreopoulos B."/>
            <person name="Baker S.E."/>
            <person name="Barry K."/>
            <person name="Bills G."/>
            <person name="Bluhm B.H."/>
            <person name="Cannon C."/>
            <person name="Castanera R."/>
            <person name="Culley D.E."/>
            <person name="Daum C."/>
            <person name="Ezra D."/>
            <person name="Gonzalez J.B."/>
            <person name="Henrissat B."/>
            <person name="Kuo A."/>
            <person name="Liang C."/>
            <person name="Lipzen A."/>
            <person name="Lutzoni F."/>
            <person name="Magnuson J."/>
            <person name="Mondo S."/>
            <person name="Nolan M."/>
            <person name="Ohm R."/>
            <person name="Pangilinan J."/>
            <person name="Park H.-J."/>
            <person name="Ramirez L."/>
            <person name="Alfaro M."/>
            <person name="Sun H."/>
            <person name="Tritt A."/>
            <person name="Yoshinaga Y."/>
            <person name="Zwiers L.-H."/>
            <person name="Turgeon B.G."/>
            <person name="Goodwin S.B."/>
            <person name="Spatafora J.W."/>
            <person name="Crous P.W."/>
            <person name="Grigoriev I.V."/>
        </authorList>
    </citation>
    <scope>NUCLEOTIDE SEQUENCE</scope>
    <source>
        <strain evidence="1">IPT5</strain>
    </source>
</reference>
<accession>A0A6A7AS41</accession>
<name>A0A6A7AS41_9PLEO</name>
<dbReference type="Proteomes" id="UP000799423">
    <property type="component" value="Unassembled WGS sequence"/>
</dbReference>
<proteinExistence type="predicted"/>
<gene>
    <name evidence="1" type="ORF">T440DRAFT_522056</name>
</gene>
<dbReference type="EMBL" id="MU006338">
    <property type="protein sequence ID" value="KAF2846136.1"/>
    <property type="molecule type" value="Genomic_DNA"/>
</dbReference>
<dbReference type="OrthoDB" id="437457at2759"/>
<sequence length="136" mass="15115">MEDVFSKIGCVNQEVLAVRLNCVGDKFVGGRPSYESVHENTDFLSPESKRPIPIATHRKINCYIDILNPPQQELGIGSVIVARRDGKPLLPTHMLALACYATESLKDPNLPKNACITPHMLNIERIGLLPKDGFHR</sequence>
<dbReference type="AlphaFoldDB" id="A0A6A7AS41"/>
<evidence type="ECO:0000313" key="1">
    <source>
        <dbReference type="EMBL" id="KAF2846136.1"/>
    </source>
</evidence>
<organism evidence="1 2">
    <name type="scientific">Plenodomus tracheiphilus IPT5</name>
    <dbReference type="NCBI Taxonomy" id="1408161"/>
    <lineage>
        <taxon>Eukaryota</taxon>
        <taxon>Fungi</taxon>
        <taxon>Dikarya</taxon>
        <taxon>Ascomycota</taxon>
        <taxon>Pezizomycotina</taxon>
        <taxon>Dothideomycetes</taxon>
        <taxon>Pleosporomycetidae</taxon>
        <taxon>Pleosporales</taxon>
        <taxon>Pleosporineae</taxon>
        <taxon>Leptosphaeriaceae</taxon>
        <taxon>Plenodomus</taxon>
    </lineage>
</organism>
<evidence type="ECO:0000313" key="2">
    <source>
        <dbReference type="Proteomes" id="UP000799423"/>
    </source>
</evidence>